<gene>
    <name evidence="2" type="ORF">C4D60_Mb09t09670</name>
</gene>
<feature type="chain" id="PRO_5020674478" description="Hydrophobic seed protein domain-containing protein" evidence="1">
    <location>
        <begin position="21"/>
        <end position="59"/>
    </location>
</feature>
<feature type="signal peptide" evidence="1">
    <location>
        <begin position="1"/>
        <end position="20"/>
    </location>
</feature>
<evidence type="ECO:0000313" key="2">
    <source>
        <dbReference type="EMBL" id="THU46888.1"/>
    </source>
</evidence>
<reference evidence="2 3" key="1">
    <citation type="journal article" date="2019" name="Nat. Plants">
        <title>Genome sequencing of Musa balbisiana reveals subgenome evolution and function divergence in polyploid bananas.</title>
        <authorList>
            <person name="Yao X."/>
        </authorList>
    </citation>
    <scope>NUCLEOTIDE SEQUENCE [LARGE SCALE GENOMIC DNA]</scope>
    <source>
        <strain evidence="3">cv. DH-PKW</strain>
        <tissue evidence="2">Leaves</tissue>
    </source>
</reference>
<sequence>MKPALRYVVILLLLLVRLQSQPVANGCCDAFCAALCRGFACLSPLFCSFRFFPSVASPR</sequence>
<dbReference type="EMBL" id="PYDT01000010">
    <property type="protein sequence ID" value="THU46888.1"/>
    <property type="molecule type" value="Genomic_DNA"/>
</dbReference>
<accession>A0A4S8IF75</accession>
<dbReference type="AlphaFoldDB" id="A0A4S8IF75"/>
<protein>
    <recommendedName>
        <fullName evidence="4">Hydrophobic seed protein domain-containing protein</fullName>
    </recommendedName>
</protein>
<evidence type="ECO:0000313" key="3">
    <source>
        <dbReference type="Proteomes" id="UP000317650"/>
    </source>
</evidence>
<organism evidence="2 3">
    <name type="scientific">Musa balbisiana</name>
    <name type="common">Banana</name>
    <dbReference type="NCBI Taxonomy" id="52838"/>
    <lineage>
        <taxon>Eukaryota</taxon>
        <taxon>Viridiplantae</taxon>
        <taxon>Streptophyta</taxon>
        <taxon>Embryophyta</taxon>
        <taxon>Tracheophyta</taxon>
        <taxon>Spermatophyta</taxon>
        <taxon>Magnoliopsida</taxon>
        <taxon>Liliopsida</taxon>
        <taxon>Zingiberales</taxon>
        <taxon>Musaceae</taxon>
        <taxon>Musa</taxon>
    </lineage>
</organism>
<evidence type="ECO:0008006" key="4">
    <source>
        <dbReference type="Google" id="ProtNLM"/>
    </source>
</evidence>
<proteinExistence type="predicted"/>
<name>A0A4S8IF75_MUSBA</name>
<evidence type="ECO:0000256" key="1">
    <source>
        <dbReference type="SAM" id="SignalP"/>
    </source>
</evidence>
<keyword evidence="3" id="KW-1185">Reference proteome</keyword>
<comment type="caution">
    <text evidence="2">The sequence shown here is derived from an EMBL/GenBank/DDBJ whole genome shotgun (WGS) entry which is preliminary data.</text>
</comment>
<dbReference type="Proteomes" id="UP000317650">
    <property type="component" value="Chromosome 9"/>
</dbReference>
<keyword evidence="1" id="KW-0732">Signal</keyword>